<dbReference type="InterPro" id="IPR000719">
    <property type="entry name" value="Prot_kinase_dom"/>
</dbReference>
<evidence type="ECO:0000256" key="9">
    <source>
        <dbReference type="SAM" id="MobiDB-lite"/>
    </source>
</evidence>
<dbReference type="PANTHER" id="PTHR43895">
    <property type="entry name" value="CALCIUM/CALMODULIN-DEPENDENT PROTEIN KINASE KINASE-RELATED"/>
    <property type="match status" value="1"/>
</dbReference>
<evidence type="ECO:0000313" key="12">
    <source>
        <dbReference type="Proteomes" id="UP000290900"/>
    </source>
</evidence>
<accession>A0A448YF36</accession>
<dbReference type="GO" id="GO:0004674">
    <property type="term" value="F:protein serine/threonine kinase activity"/>
    <property type="evidence" value="ECO:0007669"/>
    <property type="project" value="UniProtKB-KW"/>
</dbReference>
<dbReference type="PANTHER" id="PTHR43895:SF32">
    <property type="entry name" value="SERINE_THREONINE-PROTEIN KINASE CHK1"/>
    <property type="match status" value="1"/>
</dbReference>
<evidence type="ECO:0000256" key="5">
    <source>
        <dbReference type="ARBA" id="ARBA00022777"/>
    </source>
</evidence>
<evidence type="ECO:0000256" key="1">
    <source>
        <dbReference type="ARBA" id="ARBA00012513"/>
    </source>
</evidence>
<comment type="catalytic activity">
    <reaction evidence="7">
        <text>L-threonyl-[protein] + ATP = O-phospho-L-threonyl-[protein] + ADP + H(+)</text>
        <dbReference type="Rhea" id="RHEA:46608"/>
        <dbReference type="Rhea" id="RHEA-COMP:11060"/>
        <dbReference type="Rhea" id="RHEA-COMP:11605"/>
        <dbReference type="ChEBI" id="CHEBI:15378"/>
        <dbReference type="ChEBI" id="CHEBI:30013"/>
        <dbReference type="ChEBI" id="CHEBI:30616"/>
        <dbReference type="ChEBI" id="CHEBI:61977"/>
        <dbReference type="ChEBI" id="CHEBI:456216"/>
        <dbReference type="EC" id="2.7.11.1"/>
    </reaction>
</comment>
<dbReference type="AlphaFoldDB" id="A0A448YF36"/>
<dbReference type="InterPro" id="IPR008271">
    <property type="entry name" value="Ser/Thr_kinase_AS"/>
</dbReference>
<evidence type="ECO:0000256" key="6">
    <source>
        <dbReference type="ARBA" id="ARBA00022840"/>
    </source>
</evidence>
<organism evidence="11 12">
    <name type="scientific">Brettanomyces naardenensis</name>
    <name type="common">Yeast</name>
    <dbReference type="NCBI Taxonomy" id="13370"/>
    <lineage>
        <taxon>Eukaryota</taxon>
        <taxon>Fungi</taxon>
        <taxon>Dikarya</taxon>
        <taxon>Ascomycota</taxon>
        <taxon>Saccharomycotina</taxon>
        <taxon>Pichiomycetes</taxon>
        <taxon>Pichiales</taxon>
        <taxon>Pichiaceae</taxon>
        <taxon>Brettanomyces</taxon>
    </lineage>
</organism>
<dbReference type="GO" id="GO:0005524">
    <property type="term" value="F:ATP binding"/>
    <property type="evidence" value="ECO:0007669"/>
    <property type="project" value="UniProtKB-KW"/>
</dbReference>
<dbReference type="Proteomes" id="UP000290900">
    <property type="component" value="Unassembled WGS sequence"/>
</dbReference>
<evidence type="ECO:0000313" key="11">
    <source>
        <dbReference type="EMBL" id="VEU19488.1"/>
    </source>
</evidence>
<dbReference type="EC" id="2.7.11.1" evidence="1"/>
<feature type="domain" description="Protein kinase" evidence="10">
    <location>
        <begin position="41"/>
        <end position="324"/>
    </location>
</feature>
<dbReference type="GO" id="GO:0007165">
    <property type="term" value="P:signal transduction"/>
    <property type="evidence" value="ECO:0007669"/>
    <property type="project" value="TreeGrafter"/>
</dbReference>
<dbReference type="EMBL" id="CAACVR010000001">
    <property type="protein sequence ID" value="VEU19488.1"/>
    <property type="molecule type" value="Genomic_DNA"/>
</dbReference>
<evidence type="ECO:0000256" key="8">
    <source>
        <dbReference type="ARBA" id="ARBA00048679"/>
    </source>
</evidence>
<dbReference type="Pfam" id="PF00069">
    <property type="entry name" value="Pkinase"/>
    <property type="match status" value="1"/>
</dbReference>
<dbReference type="SUPFAM" id="SSF56112">
    <property type="entry name" value="Protein kinase-like (PK-like)"/>
    <property type="match status" value="1"/>
</dbReference>
<protein>
    <recommendedName>
        <fullName evidence="1">non-specific serine/threonine protein kinase</fullName>
        <ecNumber evidence="1">2.7.11.1</ecNumber>
    </recommendedName>
</protein>
<dbReference type="OrthoDB" id="4062651at2759"/>
<proteinExistence type="predicted"/>
<dbReference type="Gene3D" id="1.10.510.10">
    <property type="entry name" value="Transferase(Phosphotransferase) domain 1"/>
    <property type="match status" value="1"/>
</dbReference>
<dbReference type="InParanoid" id="A0A448YF36"/>
<name>A0A448YF36_BRENA</name>
<evidence type="ECO:0000259" key="10">
    <source>
        <dbReference type="PROSITE" id="PS50011"/>
    </source>
</evidence>
<keyword evidence="4" id="KW-0547">Nucleotide-binding</keyword>
<gene>
    <name evidence="11" type="ORF">BRENAR_LOCUS225</name>
</gene>
<keyword evidence="5" id="KW-0418">Kinase</keyword>
<reference evidence="11 12" key="1">
    <citation type="submission" date="2018-12" db="EMBL/GenBank/DDBJ databases">
        <authorList>
            <person name="Tiukova I."/>
            <person name="Dainat J."/>
        </authorList>
    </citation>
    <scope>NUCLEOTIDE SEQUENCE [LARGE SCALE GENOMIC DNA]</scope>
</reference>
<comment type="catalytic activity">
    <reaction evidence="8">
        <text>L-seryl-[protein] + ATP = O-phospho-L-seryl-[protein] + ADP + H(+)</text>
        <dbReference type="Rhea" id="RHEA:17989"/>
        <dbReference type="Rhea" id="RHEA-COMP:9863"/>
        <dbReference type="Rhea" id="RHEA-COMP:11604"/>
        <dbReference type="ChEBI" id="CHEBI:15378"/>
        <dbReference type="ChEBI" id="CHEBI:29999"/>
        <dbReference type="ChEBI" id="CHEBI:30616"/>
        <dbReference type="ChEBI" id="CHEBI:83421"/>
        <dbReference type="ChEBI" id="CHEBI:456216"/>
        <dbReference type="EC" id="2.7.11.1"/>
    </reaction>
</comment>
<dbReference type="InterPro" id="IPR011009">
    <property type="entry name" value="Kinase-like_dom_sf"/>
</dbReference>
<dbReference type="PROSITE" id="PS00108">
    <property type="entry name" value="PROTEIN_KINASE_ST"/>
    <property type="match status" value="1"/>
</dbReference>
<evidence type="ECO:0000256" key="2">
    <source>
        <dbReference type="ARBA" id="ARBA00022527"/>
    </source>
</evidence>
<evidence type="ECO:0000256" key="3">
    <source>
        <dbReference type="ARBA" id="ARBA00022679"/>
    </source>
</evidence>
<evidence type="ECO:0000256" key="7">
    <source>
        <dbReference type="ARBA" id="ARBA00047899"/>
    </source>
</evidence>
<keyword evidence="12" id="KW-1185">Reference proteome</keyword>
<dbReference type="STRING" id="13370.A0A448YF36"/>
<dbReference type="FunFam" id="1.10.510.10:FF:000571">
    <property type="entry name" value="Maternal embryonic leucine zipper kinase"/>
    <property type="match status" value="1"/>
</dbReference>
<feature type="region of interest" description="Disordered" evidence="9">
    <location>
        <begin position="368"/>
        <end position="401"/>
    </location>
</feature>
<dbReference type="PROSITE" id="PS50011">
    <property type="entry name" value="PROTEIN_KINASE_DOM"/>
    <property type="match status" value="1"/>
</dbReference>
<dbReference type="SMART" id="SM00220">
    <property type="entry name" value="S_TKc"/>
    <property type="match status" value="1"/>
</dbReference>
<evidence type="ECO:0000256" key="4">
    <source>
        <dbReference type="ARBA" id="ARBA00022741"/>
    </source>
</evidence>
<keyword evidence="2" id="KW-0723">Serine/threonine-protein kinase</keyword>
<keyword evidence="3" id="KW-0808">Transferase</keyword>
<sequence>MATTVLESKLTNHLNSMSSNFKASMDEYLQYEKGSLLRDRYRFLTNLQNGSFGKVTCALDTTTNEKVAIKSMKRSVPGVSFMARHEISVMKRLGYHPNICQLLESFETRKYVIMVLEYIPGGDMYDAIHNHTDLGMAYQDDTELFARMCTQLVDVIQYAHSKGIYHRDVKPENVLLMSDGDIKLCDWGLATSAINCKDFNVGTEKYMAPEALGKHSSSETYNSRLADSWSVGITLLFTLFGKCPFRKALPSDVNYSNFLKSKAFLYDYYPNLSSTGFLAIVDRFMVDRDLVAGIETINSDGVRKGFTLDQEYKFELLQGFHTPIEDSDEEAEDKTEKYESTGDGHLGGEFYMFDQEAVNELDEAKFTEDSSVEEDKENNVGVRCSPPIDISSSSGHTNKMSVSSSMKSYMVGSSSLFDRASPSIMNSVDTIPEEEYINSSSKNEDKLDIDNYILNFQNILKTHDDSEDDELSQNVLSSDTLC</sequence>
<keyword evidence="6" id="KW-0067">ATP-binding</keyword>